<evidence type="ECO:0000313" key="2">
    <source>
        <dbReference type="EMBL" id="MFC4653727.1"/>
    </source>
</evidence>
<name>A0ABV9JGU8_9GAMM</name>
<dbReference type="EMBL" id="JBHSGB010000001">
    <property type="protein sequence ID" value="MFC4653727.1"/>
    <property type="molecule type" value="Genomic_DNA"/>
</dbReference>
<organism evidence="2 3">
    <name type="scientific">Rheinheimera marina</name>
    <dbReference type="NCBI Taxonomy" id="1774958"/>
    <lineage>
        <taxon>Bacteria</taxon>
        <taxon>Pseudomonadati</taxon>
        <taxon>Pseudomonadota</taxon>
        <taxon>Gammaproteobacteria</taxon>
        <taxon>Chromatiales</taxon>
        <taxon>Chromatiaceae</taxon>
        <taxon>Rheinheimera</taxon>
    </lineage>
</organism>
<dbReference type="Pfam" id="PF08895">
    <property type="entry name" value="DUF1840"/>
    <property type="match status" value="1"/>
</dbReference>
<evidence type="ECO:0000313" key="3">
    <source>
        <dbReference type="Proteomes" id="UP001595962"/>
    </source>
</evidence>
<keyword evidence="1" id="KW-0175">Coiled coil</keyword>
<dbReference type="Proteomes" id="UP001595962">
    <property type="component" value="Unassembled WGS sequence"/>
</dbReference>
<gene>
    <name evidence="2" type="ORF">ACFO3I_01685</name>
</gene>
<keyword evidence="3" id="KW-1185">Reference proteome</keyword>
<feature type="coiled-coil region" evidence="1">
    <location>
        <begin position="39"/>
        <end position="66"/>
    </location>
</feature>
<dbReference type="RefSeq" id="WP_377331227.1">
    <property type="nucleotide sequence ID" value="NZ_JBHSGB010000001.1"/>
</dbReference>
<sequence length="99" mass="10892">MLVTFYSKDSASITMFGQVAVQLLQMMGHSGKVPGAFYAEDVAACLARLQQQLQHWQDENSAAKIDDESDAPVSLRQRAVPLIELLQRAVQGGNNVSWD</sequence>
<comment type="caution">
    <text evidence="2">The sequence shown here is derived from an EMBL/GenBank/DDBJ whole genome shotgun (WGS) entry which is preliminary data.</text>
</comment>
<reference evidence="3" key="1">
    <citation type="journal article" date="2019" name="Int. J. Syst. Evol. Microbiol.">
        <title>The Global Catalogue of Microorganisms (GCM) 10K type strain sequencing project: providing services to taxonomists for standard genome sequencing and annotation.</title>
        <authorList>
            <consortium name="The Broad Institute Genomics Platform"/>
            <consortium name="The Broad Institute Genome Sequencing Center for Infectious Disease"/>
            <person name="Wu L."/>
            <person name="Ma J."/>
        </authorList>
    </citation>
    <scope>NUCLEOTIDE SEQUENCE [LARGE SCALE GENOMIC DNA]</scope>
    <source>
        <strain evidence="3">DT28</strain>
    </source>
</reference>
<protein>
    <submittedName>
        <fullName evidence="2">DUF1840 domain-containing protein</fullName>
    </submittedName>
</protein>
<accession>A0ABV9JGU8</accession>
<dbReference type="InterPro" id="IPR014991">
    <property type="entry name" value="DUF1840"/>
</dbReference>
<proteinExistence type="predicted"/>
<evidence type="ECO:0000256" key="1">
    <source>
        <dbReference type="SAM" id="Coils"/>
    </source>
</evidence>